<gene>
    <name evidence="1" type="ORF">ACFPZ3_42870</name>
</gene>
<proteinExistence type="predicted"/>
<sequence>MKWIETTGGPFVLVALDDVPLWTGHRGDYQQACEVDGATGLVGFGDPERQRTALALWDEPLRTAYLPEHQAFVQWLYADSEDELIQMVNSQISSVAWEDGPSIDVRDTAILFDASIPGMDLASSDSLEIQLGRGVYRVRTADIEPGERQAARVHQLTLNK</sequence>
<protein>
    <submittedName>
        <fullName evidence="1">Imm21 family immunity protein</fullName>
    </submittedName>
</protein>
<reference evidence="2" key="1">
    <citation type="journal article" date="2019" name="Int. J. Syst. Evol. Microbiol.">
        <title>The Global Catalogue of Microorganisms (GCM) 10K type strain sequencing project: providing services to taxonomists for standard genome sequencing and annotation.</title>
        <authorList>
            <consortium name="The Broad Institute Genomics Platform"/>
            <consortium name="The Broad Institute Genome Sequencing Center for Infectious Disease"/>
            <person name="Wu L."/>
            <person name="Ma J."/>
        </authorList>
    </citation>
    <scope>NUCLEOTIDE SEQUENCE [LARGE SCALE GENOMIC DNA]</scope>
    <source>
        <strain evidence="2">CCUG 53903</strain>
    </source>
</reference>
<dbReference type="Pfam" id="PF15589">
    <property type="entry name" value="Imm21"/>
    <property type="match status" value="1"/>
</dbReference>
<name>A0ABW1CZP6_9ACTN</name>
<evidence type="ECO:0000313" key="2">
    <source>
        <dbReference type="Proteomes" id="UP001596058"/>
    </source>
</evidence>
<dbReference type="InterPro" id="IPR028961">
    <property type="entry name" value="Imm21"/>
</dbReference>
<accession>A0ABW1CZP6</accession>
<comment type="caution">
    <text evidence="1">The sequence shown here is derived from an EMBL/GenBank/DDBJ whole genome shotgun (WGS) entry which is preliminary data.</text>
</comment>
<dbReference type="Proteomes" id="UP001596058">
    <property type="component" value="Unassembled WGS sequence"/>
</dbReference>
<dbReference type="RefSeq" id="WP_379520111.1">
    <property type="nucleotide sequence ID" value="NZ_JBHSPA010000055.1"/>
</dbReference>
<organism evidence="1 2">
    <name type="scientific">Nonomuraea insulae</name>
    <dbReference type="NCBI Taxonomy" id="1616787"/>
    <lineage>
        <taxon>Bacteria</taxon>
        <taxon>Bacillati</taxon>
        <taxon>Actinomycetota</taxon>
        <taxon>Actinomycetes</taxon>
        <taxon>Streptosporangiales</taxon>
        <taxon>Streptosporangiaceae</taxon>
        <taxon>Nonomuraea</taxon>
    </lineage>
</organism>
<keyword evidence="2" id="KW-1185">Reference proteome</keyword>
<evidence type="ECO:0000313" key="1">
    <source>
        <dbReference type="EMBL" id="MFC5830637.1"/>
    </source>
</evidence>
<dbReference type="EMBL" id="JBHSPA010000055">
    <property type="protein sequence ID" value="MFC5830637.1"/>
    <property type="molecule type" value="Genomic_DNA"/>
</dbReference>